<gene>
    <name evidence="2" type="ORF">S12H4_57724</name>
</gene>
<feature type="non-terminal residue" evidence="2">
    <location>
        <position position="196"/>
    </location>
</feature>
<feature type="non-terminal residue" evidence="2">
    <location>
        <position position="1"/>
    </location>
</feature>
<dbReference type="InterPro" id="IPR008969">
    <property type="entry name" value="CarboxyPept-like_regulatory"/>
</dbReference>
<feature type="region of interest" description="Disordered" evidence="1">
    <location>
        <begin position="1"/>
        <end position="31"/>
    </location>
</feature>
<evidence type="ECO:0000313" key="2">
    <source>
        <dbReference type="EMBL" id="GAJ24293.1"/>
    </source>
</evidence>
<dbReference type="AlphaFoldDB" id="X1V3F3"/>
<sequence length="196" mass="21880">SPIVEMEKKVQKEKHIATAQRKRDPDLRPSMEAVQEDRIDTVATEKLKAKTPFVSGIVVDEEDSPVYGAKVFLAKRTNPTATTPDYETVEDTISTDGTFSFTTYWGQGDYSIYALHGEVKSSEKYLFKIEHDTDTKNEITLVIIDVETSISGRVFHEGTGEPVPDASVIIYTQLEGEDKTVVTDDGGYYQCVWNSA</sequence>
<dbReference type="SUPFAM" id="SSF49464">
    <property type="entry name" value="Carboxypeptidase regulatory domain-like"/>
    <property type="match status" value="2"/>
</dbReference>
<evidence type="ECO:0000256" key="1">
    <source>
        <dbReference type="SAM" id="MobiDB-lite"/>
    </source>
</evidence>
<dbReference type="Gene3D" id="2.60.40.1120">
    <property type="entry name" value="Carboxypeptidase-like, regulatory domain"/>
    <property type="match status" value="1"/>
</dbReference>
<organism evidence="2">
    <name type="scientific">marine sediment metagenome</name>
    <dbReference type="NCBI Taxonomy" id="412755"/>
    <lineage>
        <taxon>unclassified sequences</taxon>
        <taxon>metagenomes</taxon>
        <taxon>ecological metagenomes</taxon>
    </lineage>
</organism>
<comment type="caution">
    <text evidence="2">The sequence shown here is derived from an EMBL/GenBank/DDBJ whole genome shotgun (WGS) entry which is preliminary data.</text>
</comment>
<proteinExistence type="predicted"/>
<name>X1V3F3_9ZZZZ</name>
<reference evidence="2" key="1">
    <citation type="journal article" date="2014" name="Front. Microbiol.">
        <title>High frequency of phylogenetically diverse reductive dehalogenase-homologous genes in deep subseafloor sedimentary metagenomes.</title>
        <authorList>
            <person name="Kawai M."/>
            <person name="Futagami T."/>
            <person name="Toyoda A."/>
            <person name="Takaki Y."/>
            <person name="Nishi S."/>
            <person name="Hori S."/>
            <person name="Arai W."/>
            <person name="Tsubouchi T."/>
            <person name="Morono Y."/>
            <person name="Uchiyama I."/>
            <person name="Ito T."/>
            <person name="Fujiyama A."/>
            <person name="Inagaki F."/>
            <person name="Takami H."/>
        </authorList>
    </citation>
    <scope>NUCLEOTIDE SEQUENCE</scope>
    <source>
        <strain evidence="2">Expedition CK06-06</strain>
    </source>
</reference>
<dbReference type="EMBL" id="BARW01037377">
    <property type="protein sequence ID" value="GAJ24293.1"/>
    <property type="molecule type" value="Genomic_DNA"/>
</dbReference>
<accession>X1V3F3</accession>
<protein>
    <submittedName>
        <fullName evidence="2">Uncharacterized protein</fullName>
    </submittedName>
</protein>